<comment type="caution">
    <text evidence="12">The sequence shown here is derived from an EMBL/GenBank/DDBJ whole genome shotgun (WGS) entry which is preliminary data.</text>
</comment>
<accession>A0A2U1N467</accession>
<keyword evidence="7 10" id="KW-0479">Metal-binding</keyword>
<dbReference type="OrthoDB" id="5151075at2759"/>
<feature type="binding site" evidence="10">
    <location>
        <position position="72"/>
    </location>
    <ligand>
        <name>Fe cation</name>
        <dbReference type="ChEBI" id="CHEBI:24875"/>
        <label>1</label>
    </ligand>
</feature>
<dbReference type="GO" id="GO:0019310">
    <property type="term" value="P:inositol catabolic process"/>
    <property type="evidence" value="ECO:0007669"/>
    <property type="project" value="UniProtKB-UniRule"/>
</dbReference>
<dbReference type="AlphaFoldDB" id="A0A2U1N467"/>
<evidence type="ECO:0000256" key="6">
    <source>
        <dbReference type="ARBA" id="ARBA00022644"/>
    </source>
</evidence>
<keyword evidence="13" id="KW-1185">Reference proteome</keyword>
<evidence type="ECO:0000256" key="8">
    <source>
        <dbReference type="ARBA" id="ARBA00023002"/>
    </source>
</evidence>
<evidence type="ECO:0000313" key="13">
    <source>
        <dbReference type="Proteomes" id="UP000245207"/>
    </source>
</evidence>
<dbReference type="UniPathway" id="UPA00111">
    <property type="reaction ID" value="UER00527"/>
</dbReference>
<dbReference type="PANTHER" id="PTHR12588:SF12">
    <property type="entry name" value="INOSITOL OXYGENASE 1"/>
    <property type="match status" value="1"/>
</dbReference>
<protein>
    <recommendedName>
        <fullName evidence="4 11">Inositol oxygenase</fullName>
        <ecNumber evidence="4 11">1.13.99.1</ecNumber>
    </recommendedName>
    <alternativeName>
        <fullName evidence="11">Myo-inositol oxygenase</fullName>
    </alternativeName>
</protein>
<keyword evidence="9 10" id="KW-0408">Iron</keyword>
<keyword evidence="8 11" id="KW-0560">Oxidoreductase</keyword>
<reference evidence="12 13" key="1">
    <citation type="journal article" date="2018" name="Mol. Plant">
        <title>The genome of Artemisia annua provides insight into the evolution of Asteraceae family and artemisinin biosynthesis.</title>
        <authorList>
            <person name="Shen Q."/>
            <person name="Zhang L."/>
            <person name="Liao Z."/>
            <person name="Wang S."/>
            <person name="Yan T."/>
            <person name="Shi P."/>
            <person name="Liu M."/>
            <person name="Fu X."/>
            <person name="Pan Q."/>
            <person name="Wang Y."/>
            <person name="Lv Z."/>
            <person name="Lu X."/>
            <person name="Zhang F."/>
            <person name="Jiang W."/>
            <person name="Ma Y."/>
            <person name="Chen M."/>
            <person name="Hao X."/>
            <person name="Li L."/>
            <person name="Tang Y."/>
            <person name="Lv G."/>
            <person name="Zhou Y."/>
            <person name="Sun X."/>
            <person name="Brodelius P.E."/>
            <person name="Rose J.K.C."/>
            <person name="Tang K."/>
        </authorList>
    </citation>
    <scope>NUCLEOTIDE SEQUENCE [LARGE SCALE GENOMIC DNA]</scope>
    <source>
        <strain evidence="13">cv. Huhao1</strain>
        <tissue evidence="12">Leaf</tissue>
    </source>
</reference>
<comment type="subcellular location">
    <subcellularLocation>
        <location evidence="1 11">Cytoplasm</location>
    </subcellularLocation>
</comment>
<name>A0A2U1N467_ARTAN</name>
<evidence type="ECO:0000256" key="7">
    <source>
        <dbReference type="ARBA" id="ARBA00022723"/>
    </source>
</evidence>
<dbReference type="EMBL" id="PKPP01003666">
    <property type="protein sequence ID" value="PWA68287.1"/>
    <property type="molecule type" value="Genomic_DNA"/>
</dbReference>
<evidence type="ECO:0000256" key="5">
    <source>
        <dbReference type="ARBA" id="ARBA00022490"/>
    </source>
</evidence>
<comment type="similarity">
    <text evidence="3 11">Belongs to the myo-inositol oxygenase family.</text>
</comment>
<evidence type="ECO:0000256" key="2">
    <source>
        <dbReference type="ARBA" id="ARBA00005167"/>
    </source>
</evidence>
<evidence type="ECO:0000256" key="9">
    <source>
        <dbReference type="ARBA" id="ARBA00023004"/>
    </source>
</evidence>
<dbReference type="GO" id="GO:0019853">
    <property type="term" value="P:L-ascorbic acid biosynthetic process"/>
    <property type="evidence" value="ECO:0007669"/>
    <property type="project" value="UniProtKB-KW"/>
</dbReference>
<keyword evidence="6" id="KW-0060">Ascorbate biosynthesis</keyword>
<dbReference type="GO" id="GO:0050113">
    <property type="term" value="F:inositol oxygenase activity"/>
    <property type="evidence" value="ECO:0007669"/>
    <property type="project" value="UniProtKB-UniRule"/>
</dbReference>
<evidence type="ECO:0000256" key="3">
    <source>
        <dbReference type="ARBA" id="ARBA00005286"/>
    </source>
</evidence>
<evidence type="ECO:0000256" key="11">
    <source>
        <dbReference type="RuleBase" id="RU367039"/>
    </source>
</evidence>
<comment type="catalytic activity">
    <reaction evidence="11">
        <text>myo-inositol + O2 = D-glucuronate + H2O + H(+)</text>
        <dbReference type="Rhea" id="RHEA:23696"/>
        <dbReference type="ChEBI" id="CHEBI:15377"/>
        <dbReference type="ChEBI" id="CHEBI:15378"/>
        <dbReference type="ChEBI" id="CHEBI:15379"/>
        <dbReference type="ChEBI" id="CHEBI:17268"/>
        <dbReference type="ChEBI" id="CHEBI:58720"/>
        <dbReference type="EC" id="1.13.99.1"/>
    </reaction>
</comment>
<sequence>MKKILKTGFYEKILKIPHYGWCDTLAHAPIDVDTFDTSLDSGNGDTHLLFCELLNEPVDESDPDLDEPEVDHLLHTAETIRKDYPVEDSLDLRWCNIFISTSYTSISRSDLMFK</sequence>
<dbReference type="GO" id="GO:0005506">
    <property type="term" value="F:iron ion binding"/>
    <property type="evidence" value="ECO:0007669"/>
    <property type="project" value="InterPro"/>
</dbReference>
<comment type="pathway">
    <text evidence="2 11">Polyol metabolism; myo-inositol degradation into D-glucuronate; D-glucuronate from myo-inositol: step 1/1.</text>
</comment>
<keyword evidence="5 11" id="KW-0963">Cytoplasm</keyword>
<dbReference type="EC" id="1.13.99.1" evidence="4 11"/>
<dbReference type="InterPro" id="IPR007828">
    <property type="entry name" value="Inositol_oxygenase"/>
</dbReference>
<dbReference type="Proteomes" id="UP000245207">
    <property type="component" value="Unassembled WGS sequence"/>
</dbReference>
<evidence type="ECO:0000256" key="1">
    <source>
        <dbReference type="ARBA" id="ARBA00004496"/>
    </source>
</evidence>
<dbReference type="Pfam" id="PF05153">
    <property type="entry name" value="MIOX"/>
    <property type="match status" value="1"/>
</dbReference>
<evidence type="ECO:0000313" key="12">
    <source>
        <dbReference type="EMBL" id="PWA68287.1"/>
    </source>
</evidence>
<dbReference type="SUPFAM" id="SSF109604">
    <property type="entry name" value="HD-domain/PDEase-like"/>
    <property type="match status" value="1"/>
</dbReference>
<comment type="cofactor">
    <cofactor evidence="10 11">
        <name>Fe cation</name>
        <dbReference type="ChEBI" id="CHEBI:24875"/>
    </cofactor>
    <text evidence="10 11">Binds 2 iron ions per subunit.</text>
</comment>
<evidence type="ECO:0000256" key="4">
    <source>
        <dbReference type="ARBA" id="ARBA00011919"/>
    </source>
</evidence>
<gene>
    <name evidence="12" type="ORF">CTI12_AA310170</name>
</gene>
<dbReference type="GO" id="GO:0005737">
    <property type="term" value="C:cytoplasm"/>
    <property type="evidence" value="ECO:0007669"/>
    <property type="project" value="UniProtKB-SubCell"/>
</dbReference>
<proteinExistence type="inferred from homology"/>
<organism evidence="12 13">
    <name type="scientific">Artemisia annua</name>
    <name type="common">Sweet wormwood</name>
    <dbReference type="NCBI Taxonomy" id="35608"/>
    <lineage>
        <taxon>Eukaryota</taxon>
        <taxon>Viridiplantae</taxon>
        <taxon>Streptophyta</taxon>
        <taxon>Embryophyta</taxon>
        <taxon>Tracheophyta</taxon>
        <taxon>Spermatophyta</taxon>
        <taxon>Magnoliopsida</taxon>
        <taxon>eudicotyledons</taxon>
        <taxon>Gunneridae</taxon>
        <taxon>Pentapetalae</taxon>
        <taxon>asterids</taxon>
        <taxon>campanulids</taxon>
        <taxon>Asterales</taxon>
        <taxon>Asteraceae</taxon>
        <taxon>Asteroideae</taxon>
        <taxon>Anthemideae</taxon>
        <taxon>Artemisiinae</taxon>
        <taxon>Artemisia</taxon>
    </lineage>
</organism>
<dbReference type="STRING" id="35608.A0A2U1N467"/>
<dbReference type="PANTHER" id="PTHR12588">
    <property type="entry name" value="MYOINOSITOL OXYGENASE"/>
    <property type="match status" value="1"/>
</dbReference>
<evidence type="ECO:0000256" key="10">
    <source>
        <dbReference type="PIRSR" id="PIRSR607828-2"/>
    </source>
</evidence>